<feature type="domain" description="Methyltransferase" evidence="1">
    <location>
        <begin position="59"/>
        <end position="146"/>
    </location>
</feature>
<dbReference type="Pfam" id="PF13649">
    <property type="entry name" value="Methyltransf_25"/>
    <property type="match status" value="1"/>
</dbReference>
<dbReference type="Proteomes" id="UP000295517">
    <property type="component" value="Chromosome"/>
</dbReference>
<sequence>MSNEKFMFYKEYPKTCKPDDFWGQVKRTVNGKPISEEQIKMIVQAVTTGLKLQTEDILLDLCCGNGALSFLLFESCKGGTGVDFSEYLISIARNNFVKSSHHNCISYILQDVVDFCQNPIMPQKYTKALCYGSFAYLEYNKAEKMLLYLKNNFPNLKRVFIGNCPDKEKMDSFFSDKTYVPGIESMPDSPIGIWRTQKEFVSLAESCGWQIIIKKMPSNYYASHYRYDVLLKNE</sequence>
<dbReference type="GO" id="GO:0008168">
    <property type="term" value="F:methyltransferase activity"/>
    <property type="evidence" value="ECO:0007669"/>
    <property type="project" value="UniProtKB-KW"/>
</dbReference>
<proteinExistence type="predicted"/>
<dbReference type="InterPro" id="IPR041698">
    <property type="entry name" value="Methyltransf_25"/>
</dbReference>
<evidence type="ECO:0000259" key="1">
    <source>
        <dbReference type="Pfam" id="PF13649"/>
    </source>
</evidence>
<keyword evidence="2" id="KW-0489">Methyltransferase</keyword>
<dbReference type="CDD" id="cd02440">
    <property type="entry name" value="AdoMet_MTases"/>
    <property type="match status" value="1"/>
</dbReference>
<dbReference type="EMBL" id="CP038254">
    <property type="protein sequence ID" value="QBR84518.1"/>
    <property type="molecule type" value="Genomic_DNA"/>
</dbReference>
<reference evidence="2 3" key="1">
    <citation type="submission" date="2019-03" db="EMBL/GenBank/DDBJ databases">
        <title>Diverse conjugative elements silence natural transformation in Legionella species.</title>
        <authorList>
            <person name="Durieux I."/>
            <person name="Ginevra C."/>
            <person name="Attaiech L."/>
            <person name="Picq K."/>
            <person name="Juan P.A."/>
            <person name="Jarraud S."/>
            <person name="Charpentier X."/>
        </authorList>
    </citation>
    <scope>NUCLEOTIDE SEQUENCE [LARGE SCALE GENOMIC DNA]</scope>
    <source>
        <strain evidence="2 3">HL-0427-4011</strain>
    </source>
</reference>
<dbReference type="Gene3D" id="3.40.50.150">
    <property type="entry name" value="Vaccinia Virus protein VP39"/>
    <property type="match status" value="1"/>
</dbReference>
<accession>A0AAX1EHK1</accession>
<organism evidence="2 3">
    <name type="scientific">Legionella israelensis</name>
    <dbReference type="NCBI Taxonomy" id="454"/>
    <lineage>
        <taxon>Bacteria</taxon>
        <taxon>Pseudomonadati</taxon>
        <taxon>Pseudomonadota</taxon>
        <taxon>Gammaproteobacteria</taxon>
        <taxon>Legionellales</taxon>
        <taxon>Legionellaceae</taxon>
        <taxon>Legionella</taxon>
    </lineage>
</organism>
<dbReference type="RefSeq" id="WP_135060738.1">
    <property type="nucleotide sequence ID" value="NZ_CP038254.1"/>
</dbReference>
<name>A0AAX1EHK1_9GAMM</name>
<evidence type="ECO:0000313" key="2">
    <source>
        <dbReference type="EMBL" id="QBR84518.1"/>
    </source>
</evidence>
<protein>
    <submittedName>
        <fullName evidence="2">Class I SAM-dependent methyltransferase</fullName>
    </submittedName>
</protein>
<evidence type="ECO:0000313" key="3">
    <source>
        <dbReference type="Proteomes" id="UP000295517"/>
    </source>
</evidence>
<dbReference type="AlphaFoldDB" id="A0AAX1EHK1"/>
<dbReference type="GO" id="GO:0032259">
    <property type="term" value="P:methylation"/>
    <property type="evidence" value="ECO:0007669"/>
    <property type="project" value="UniProtKB-KW"/>
</dbReference>
<gene>
    <name evidence="2" type="ORF">E3983_09180</name>
</gene>
<dbReference type="SUPFAM" id="SSF53335">
    <property type="entry name" value="S-adenosyl-L-methionine-dependent methyltransferases"/>
    <property type="match status" value="1"/>
</dbReference>
<dbReference type="InterPro" id="IPR029063">
    <property type="entry name" value="SAM-dependent_MTases_sf"/>
</dbReference>
<keyword evidence="2" id="KW-0808">Transferase</keyword>